<dbReference type="CDD" id="cd00637">
    <property type="entry name" value="7tm_classA_rhodopsin-like"/>
    <property type="match status" value="1"/>
</dbReference>
<keyword evidence="3 5" id="KW-1133">Transmembrane helix</keyword>
<organism evidence="7 8">
    <name type="scientific">Teladorsagia circumcincta</name>
    <name type="common">Brown stomach worm</name>
    <name type="synonym">Ostertagia circumcincta</name>
    <dbReference type="NCBI Taxonomy" id="45464"/>
    <lineage>
        <taxon>Eukaryota</taxon>
        <taxon>Metazoa</taxon>
        <taxon>Ecdysozoa</taxon>
        <taxon>Nematoda</taxon>
        <taxon>Chromadorea</taxon>
        <taxon>Rhabditida</taxon>
        <taxon>Rhabditina</taxon>
        <taxon>Rhabditomorpha</taxon>
        <taxon>Strongyloidea</taxon>
        <taxon>Trichostrongylidae</taxon>
        <taxon>Teladorsagia</taxon>
    </lineage>
</organism>
<name>A0A2G9UR25_TELCI</name>
<protein>
    <recommendedName>
        <fullName evidence="6">G-protein coupled receptors family 1 profile domain-containing protein</fullName>
    </recommendedName>
</protein>
<evidence type="ECO:0000256" key="5">
    <source>
        <dbReference type="SAM" id="Phobius"/>
    </source>
</evidence>
<evidence type="ECO:0000256" key="4">
    <source>
        <dbReference type="ARBA" id="ARBA00023136"/>
    </source>
</evidence>
<reference evidence="7 8" key="1">
    <citation type="submission" date="2015-09" db="EMBL/GenBank/DDBJ databases">
        <title>Draft genome of the parasitic nematode Teladorsagia circumcincta isolate WARC Sus (inbred).</title>
        <authorList>
            <person name="Mitreva M."/>
        </authorList>
    </citation>
    <scope>NUCLEOTIDE SEQUENCE [LARGE SCALE GENOMIC DNA]</scope>
    <source>
        <strain evidence="7 8">S</strain>
    </source>
</reference>
<keyword evidence="8" id="KW-1185">Reference proteome</keyword>
<feature type="transmembrane region" description="Helical" evidence="5">
    <location>
        <begin position="108"/>
        <end position="128"/>
    </location>
</feature>
<comment type="subcellular location">
    <subcellularLocation>
        <location evidence="1">Membrane</location>
    </subcellularLocation>
</comment>
<dbReference type="Proteomes" id="UP000230423">
    <property type="component" value="Unassembled WGS sequence"/>
</dbReference>
<keyword evidence="4 5" id="KW-0472">Membrane</keyword>
<evidence type="ECO:0000313" key="8">
    <source>
        <dbReference type="Proteomes" id="UP000230423"/>
    </source>
</evidence>
<evidence type="ECO:0000313" key="7">
    <source>
        <dbReference type="EMBL" id="PIO71930.1"/>
    </source>
</evidence>
<keyword evidence="2 5" id="KW-0812">Transmembrane</keyword>
<dbReference type="InterPro" id="IPR019430">
    <property type="entry name" value="7TM_GPCR_serpentine_rcpt_Srx"/>
</dbReference>
<dbReference type="OrthoDB" id="5800536at2759"/>
<proteinExistence type="predicted"/>
<dbReference type="InterPro" id="IPR017452">
    <property type="entry name" value="GPCR_Rhodpsn_7TM"/>
</dbReference>
<evidence type="ECO:0000256" key="2">
    <source>
        <dbReference type="ARBA" id="ARBA00022692"/>
    </source>
</evidence>
<dbReference type="AlphaFoldDB" id="A0A2G9UR25"/>
<sequence length="161" mass="18423">IALFGIVFNTLALITVRMNSALRSSFGLLCLSHCIANMGVMMIFMFWVTPMNLRESTIASGRLGKLFGQLLMFFWDVCVYTHLIISINRLVAISLPYRAKFILTKKCTSCLIALIWLIAFCHVIPYFWCKCYRVNLLLTGTKKGRAKAKRHEQNRADDVHI</sequence>
<feature type="transmembrane region" description="Helical" evidence="5">
    <location>
        <begin position="26"/>
        <end position="47"/>
    </location>
</feature>
<feature type="non-terminal residue" evidence="7">
    <location>
        <position position="1"/>
    </location>
</feature>
<dbReference type="PANTHER" id="PTHR23017:SF3">
    <property type="entry name" value="G-PROTEIN COUPLED RECEPTORS FAMILY 1 PROFILE DOMAIN-CONTAINING PROTEIN"/>
    <property type="match status" value="1"/>
</dbReference>
<dbReference type="SUPFAM" id="SSF81321">
    <property type="entry name" value="Family A G protein-coupled receptor-like"/>
    <property type="match status" value="1"/>
</dbReference>
<dbReference type="PROSITE" id="PS50262">
    <property type="entry name" value="G_PROTEIN_RECEP_F1_2"/>
    <property type="match status" value="1"/>
</dbReference>
<dbReference type="EMBL" id="KZ345811">
    <property type="protein sequence ID" value="PIO71930.1"/>
    <property type="molecule type" value="Genomic_DNA"/>
</dbReference>
<evidence type="ECO:0000259" key="6">
    <source>
        <dbReference type="PROSITE" id="PS50262"/>
    </source>
</evidence>
<accession>A0A2G9UR25</accession>
<evidence type="ECO:0000256" key="1">
    <source>
        <dbReference type="ARBA" id="ARBA00004370"/>
    </source>
</evidence>
<feature type="domain" description="G-protein coupled receptors family 1 profile" evidence="6">
    <location>
        <begin position="8"/>
        <end position="161"/>
    </location>
</feature>
<gene>
    <name evidence="7" type="ORF">TELCIR_06161</name>
</gene>
<feature type="transmembrane region" description="Helical" evidence="5">
    <location>
        <begin position="67"/>
        <end position="87"/>
    </location>
</feature>
<dbReference type="Pfam" id="PF10328">
    <property type="entry name" value="7TM_GPCR_Srx"/>
    <property type="match status" value="1"/>
</dbReference>
<dbReference type="PANTHER" id="PTHR23017">
    <property type="entry name" value="SERPENTINE RECEPTOR, CLASS X"/>
    <property type="match status" value="1"/>
</dbReference>
<dbReference type="GO" id="GO:0016020">
    <property type="term" value="C:membrane"/>
    <property type="evidence" value="ECO:0007669"/>
    <property type="project" value="UniProtKB-SubCell"/>
</dbReference>
<evidence type="ECO:0000256" key="3">
    <source>
        <dbReference type="ARBA" id="ARBA00022989"/>
    </source>
</evidence>
<dbReference type="Gene3D" id="1.20.1070.10">
    <property type="entry name" value="Rhodopsin 7-helix transmembrane proteins"/>
    <property type="match status" value="1"/>
</dbReference>